<dbReference type="SUPFAM" id="SSF52087">
    <property type="entry name" value="CRAL/TRIO domain"/>
    <property type="match status" value="1"/>
</dbReference>
<feature type="compositionally biased region" description="Polar residues" evidence="1">
    <location>
        <begin position="23"/>
        <end position="35"/>
    </location>
</feature>
<evidence type="ECO:0000259" key="2">
    <source>
        <dbReference type="PROSITE" id="PS50191"/>
    </source>
</evidence>
<evidence type="ECO:0000313" key="4">
    <source>
        <dbReference type="RefSeq" id="XP_032123304.1"/>
    </source>
</evidence>
<dbReference type="InterPro" id="IPR036865">
    <property type="entry name" value="CRAL-TRIO_dom_sf"/>
</dbReference>
<dbReference type="Pfam" id="PF12496">
    <property type="entry name" value="BNIP2"/>
    <property type="match status" value="1"/>
</dbReference>
<dbReference type="PANTHER" id="PTHR12112">
    <property type="entry name" value="BNIP - RELATED"/>
    <property type="match status" value="1"/>
</dbReference>
<protein>
    <submittedName>
        <fullName evidence="4">Bcl-2/adenovirus E1B 19 kDa-interacting protein 2-like protein isoform X2</fullName>
    </submittedName>
</protein>
<keyword evidence="3" id="KW-1185">Reference proteome</keyword>
<name>A0A6J3H0A3_SAPAP</name>
<dbReference type="CDD" id="cd00170">
    <property type="entry name" value="SEC14"/>
    <property type="match status" value="1"/>
</dbReference>
<gene>
    <name evidence="4" type="primary">BNIPL</name>
</gene>
<sequence length="231" mass="25883">MRKRLSAPELRLSLTKGPGNDGASPTQSAPSSPDGSSDLEVDELETPSDSEQLDSGHEFEWEDELPRAEGLGASEAAERLGRGCMWDVAGEDGHHWRVFRMGPREQRVDMTVIEPYKKVLSHGGYHGDGLNAVILFASCYLPRSSIPNYTYVMEHLFRLRKNLRALVVVHATWYVKAFLALLRPFISSKFTRKIRFLDSLEELAQLISLDQVHIPEAVRQLDRDLHGSGGT</sequence>
<dbReference type="Pfam" id="PF13716">
    <property type="entry name" value="CRAL_TRIO_2"/>
    <property type="match status" value="1"/>
</dbReference>
<dbReference type="GO" id="GO:0006915">
    <property type="term" value="P:apoptotic process"/>
    <property type="evidence" value="ECO:0007669"/>
    <property type="project" value="TreeGrafter"/>
</dbReference>
<feature type="compositionally biased region" description="Basic and acidic residues" evidence="1">
    <location>
        <begin position="54"/>
        <end position="63"/>
    </location>
</feature>
<feature type="compositionally biased region" description="Acidic residues" evidence="1">
    <location>
        <begin position="37"/>
        <end position="52"/>
    </location>
</feature>
<reference evidence="4" key="1">
    <citation type="submission" date="2025-08" db="UniProtKB">
        <authorList>
            <consortium name="RefSeq"/>
        </authorList>
    </citation>
    <scope>IDENTIFICATION</scope>
    <source>
        <tissue evidence="4">Blood</tissue>
    </source>
</reference>
<dbReference type="InterPro" id="IPR022181">
    <property type="entry name" value="Bcl2-/adenovirus-E1B"/>
</dbReference>
<organism evidence="3 4">
    <name type="scientific">Sapajus apella</name>
    <name type="common">Brown-capped capuchin</name>
    <name type="synonym">Cebus apella</name>
    <dbReference type="NCBI Taxonomy" id="9515"/>
    <lineage>
        <taxon>Eukaryota</taxon>
        <taxon>Metazoa</taxon>
        <taxon>Chordata</taxon>
        <taxon>Craniata</taxon>
        <taxon>Vertebrata</taxon>
        <taxon>Euteleostomi</taxon>
        <taxon>Mammalia</taxon>
        <taxon>Eutheria</taxon>
        <taxon>Euarchontoglires</taxon>
        <taxon>Primates</taxon>
        <taxon>Haplorrhini</taxon>
        <taxon>Platyrrhini</taxon>
        <taxon>Cebidae</taxon>
        <taxon>Cebinae</taxon>
        <taxon>Sapajus</taxon>
    </lineage>
</organism>
<dbReference type="PROSITE" id="PS50191">
    <property type="entry name" value="CRAL_TRIO"/>
    <property type="match status" value="1"/>
</dbReference>
<dbReference type="AlphaFoldDB" id="A0A6J3H0A3"/>
<evidence type="ECO:0000313" key="3">
    <source>
        <dbReference type="Proteomes" id="UP000504640"/>
    </source>
</evidence>
<feature type="region of interest" description="Disordered" evidence="1">
    <location>
        <begin position="1"/>
        <end position="63"/>
    </location>
</feature>
<evidence type="ECO:0000256" key="1">
    <source>
        <dbReference type="SAM" id="MobiDB-lite"/>
    </source>
</evidence>
<dbReference type="GO" id="GO:0005737">
    <property type="term" value="C:cytoplasm"/>
    <property type="evidence" value="ECO:0007669"/>
    <property type="project" value="TreeGrafter"/>
</dbReference>
<dbReference type="GeneID" id="116542473"/>
<proteinExistence type="predicted"/>
<dbReference type="CTD" id="149428"/>
<dbReference type="RefSeq" id="XP_032123304.1">
    <property type="nucleotide sequence ID" value="XM_032267413.1"/>
</dbReference>
<accession>A0A6J3H0A3</accession>
<dbReference type="InterPro" id="IPR001251">
    <property type="entry name" value="CRAL-TRIO_dom"/>
</dbReference>
<feature type="domain" description="CRAL-TRIO" evidence="2">
    <location>
        <begin position="115"/>
        <end position="226"/>
    </location>
</feature>
<dbReference type="PANTHER" id="PTHR12112:SF21">
    <property type="entry name" value="BCL-2_ADENOVIRUS E1B 19 KDA-INTERACTING PROTEIN 2-LIKE PROTEIN"/>
    <property type="match status" value="1"/>
</dbReference>
<dbReference type="Proteomes" id="UP000504640">
    <property type="component" value="Unplaced"/>
</dbReference>
<dbReference type="Gene3D" id="3.40.525.10">
    <property type="entry name" value="CRAL-TRIO lipid binding domain"/>
    <property type="match status" value="1"/>
</dbReference>